<reference evidence="8" key="1">
    <citation type="journal article" date="2011" name="Genome Res.">
        <title>Deep small RNA sequencing from the nematode Ascaris reveals conservation, functional diversification, and novel developmental profiles.</title>
        <authorList>
            <person name="Wang J."/>
            <person name="Czech B."/>
            <person name="Crunk A."/>
            <person name="Wallace A."/>
            <person name="Mitreva M."/>
            <person name="Hannon G.J."/>
            <person name="Davis R.E."/>
        </authorList>
    </citation>
    <scope>NUCLEOTIDE SEQUENCE</scope>
</reference>
<keyword evidence="3" id="KW-0813">Transport</keyword>
<dbReference type="PANTHER" id="PTHR10332:SF88">
    <property type="entry name" value="EQUILIBRATIVE NUCLEOSIDE TRANSPORTER 1, ISOFORM A"/>
    <property type="match status" value="1"/>
</dbReference>
<dbReference type="InterPro" id="IPR036259">
    <property type="entry name" value="MFS_trans_sf"/>
</dbReference>
<feature type="transmembrane region" description="Helical" evidence="7">
    <location>
        <begin position="189"/>
        <end position="210"/>
    </location>
</feature>
<dbReference type="PANTHER" id="PTHR10332">
    <property type="entry name" value="EQUILIBRATIVE NUCLEOSIDE TRANSPORTER"/>
    <property type="match status" value="1"/>
</dbReference>
<feature type="transmembrane region" description="Helical" evidence="7">
    <location>
        <begin position="417"/>
        <end position="439"/>
    </location>
</feature>
<organism evidence="8">
    <name type="scientific">Ascaris suum</name>
    <name type="common">Pig roundworm</name>
    <name type="synonym">Ascaris lumbricoides</name>
    <dbReference type="NCBI Taxonomy" id="6253"/>
    <lineage>
        <taxon>Eukaryota</taxon>
        <taxon>Metazoa</taxon>
        <taxon>Ecdysozoa</taxon>
        <taxon>Nematoda</taxon>
        <taxon>Chromadorea</taxon>
        <taxon>Rhabditida</taxon>
        <taxon>Spirurina</taxon>
        <taxon>Ascaridomorpha</taxon>
        <taxon>Ascaridoidea</taxon>
        <taxon>Ascarididae</taxon>
        <taxon>Ascaris</taxon>
    </lineage>
</organism>
<evidence type="ECO:0000256" key="7">
    <source>
        <dbReference type="SAM" id="Phobius"/>
    </source>
</evidence>
<keyword evidence="6 7" id="KW-0472">Membrane</keyword>
<name>F1L3D0_ASCSU</name>
<feature type="transmembrane region" description="Helical" evidence="7">
    <location>
        <begin position="94"/>
        <end position="115"/>
    </location>
</feature>
<dbReference type="PIRSF" id="PIRSF016379">
    <property type="entry name" value="ENT"/>
    <property type="match status" value="1"/>
</dbReference>
<evidence type="ECO:0000256" key="5">
    <source>
        <dbReference type="ARBA" id="ARBA00022989"/>
    </source>
</evidence>
<dbReference type="EMBL" id="JI170565">
    <property type="protein sequence ID" value="ADY44634.1"/>
    <property type="molecule type" value="mRNA"/>
</dbReference>
<evidence type="ECO:0000313" key="8">
    <source>
        <dbReference type="EMBL" id="ADY44634.1"/>
    </source>
</evidence>
<dbReference type="Pfam" id="PF01733">
    <property type="entry name" value="Nucleoside_tran"/>
    <property type="match status" value="1"/>
</dbReference>
<evidence type="ECO:0000256" key="4">
    <source>
        <dbReference type="ARBA" id="ARBA00022692"/>
    </source>
</evidence>
<evidence type="ECO:0000256" key="2">
    <source>
        <dbReference type="ARBA" id="ARBA00007965"/>
    </source>
</evidence>
<keyword evidence="4 7" id="KW-0812">Transmembrane</keyword>
<comment type="similarity">
    <text evidence="2">Belongs to the SLC29A/ENT transporter (TC 2.A.57) family.</text>
</comment>
<comment type="subcellular location">
    <subcellularLocation>
        <location evidence="1">Membrane</location>
        <topology evidence="1">Multi-pass membrane protein</topology>
    </subcellularLocation>
</comment>
<feature type="transmembrane region" description="Helical" evidence="7">
    <location>
        <begin position="155"/>
        <end position="177"/>
    </location>
</feature>
<feature type="transmembrane region" description="Helical" evidence="7">
    <location>
        <begin position="121"/>
        <end position="148"/>
    </location>
</feature>
<dbReference type="Gene3D" id="1.20.1250.20">
    <property type="entry name" value="MFS general substrate transporter like domains"/>
    <property type="match status" value="1"/>
</dbReference>
<feature type="transmembrane region" description="Helical" evidence="7">
    <location>
        <begin position="344"/>
        <end position="366"/>
    </location>
</feature>
<feature type="transmembrane region" description="Helical" evidence="7">
    <location>
        <begin position="63"/>
        <end position="82"/>
    </location>
</feature>
<accession>F1L3D0</accession>
<dbReference type="PRINTS" id="PR01130">
    <property type="entry name" value="DERENTRNSPRT"/>
</dbReference>
<protein>
    <submittedName>
        <fullName evidence="8">Equilibrative nucleoside transporter 2</fullName>
    </submittedName>
</protein>
<feature type="transmembrane region" description="Helical" evidence="7">
    <location>
        <begin position="314"/>
        <end position="335"/>
    </location>
</feature>
<feature type="transmembrane region" description="Helical" evidence="7">
    <location>
        <begin position="378"/>
        <end position="397"/>
    </location>
</feature>
<evidence type="ECO:0000256" key="6">
    <source>
        <dbReference type="ARBA" id="ARBA00023136"/>
    </source>
</evidence>
<proteinExistence type="evidence at transcript level"/>
<dbReference type="AlphaFoldDB" id="F1L3D0"/>
<dbReference type="InterPro" id="IPR002259">
    <property type="entry name" value="Eqnu_transpt"/>
</dbReference>
<sequence>MMTINECLIYITFLLISTTGLLPWNLFMNAHEYFHYKLRNVTNDIVNMTIITDPTELQRSYEGWLTITGGISCLFGSLFNFLTTERLDHNFRIISGHIIVFLSLIPTILFTFLCTDYVQELFFWLSMLLAAVACFGSAGLLGCGLLGYSARFPAVYMQAVMLGQSFAGILSSLLSIFCQAFTSNSLLNGRLYFAIATVWTFASGVLYIWLIKSPHTIAVMNSEVNETSRMEQNRNLLLDTDDVIDGLQSEVSDNSLRSRIFEDDSLKKHIGRILSQTKYEMSAGYCVLFATLTVFPALSSLVESTATNELWKAYFSAIACFLLFNVGDAIGRLLFYTVPLEGRLLLILSWLRLAFIPLLVLCNVHPRSHTSTLFYSDSVFILLMGIFAVSNGLLFTAASISATRKVEDDLREMTGSLVGLVAVVSSLMGSIFGAALVALV</sequence>
<evidence type="ECO:0000256" key="3">
    <source>
        <dbReference type="ARBA" id="ARBA00022448"/>
    </source>
</evidence>
<feature type="transmembrane region" description="Helical" evidence="7">
    <location>
        <begin position="7"/>
        <end position="27"/>
    </location>
</feature>
<dbReference type="GO" id="GO:0005886">
    <property type="term" value="C:plasma membrane"/>
    <property type="evidence" value="ECO:0007669"/>
    <property type="project" value="TreeGrafter"/>
</dbReference>
<feature type="transmembrane region" description="Helical" evidence="7">
    <location>
        <begin position="282"/>
        <end position="302"/>
    </location>
</feature>
<dbReference type="GO" id="GO:0005337">
    <property type="term" value="F:nucleoside transmembrane transporter activity"/>
    <property type="evidence" value="ECO:0007669"/>
    <property type="project" value="InterPro"/>
</dbReference>
<evidence type="ECO:0000256" key="1">
    <source>
        <dbReference type="ARBA" id="ARBA00004141"/>
    </source>
</evidence>
<keyword evidence="5 7" id="KW-1133">Transmembrane helix</keyword>
<dbReference type="SUPFAM" id="SSF103473">
    <property type="entry name" value="MFS general substrate transporter"/>
    <property type="match status" value="1"/>
</dbReference>